<dbReference type="PANTHER" id="PTHR43747:SF4">
    <property type="entry name" value="FLAVIN-DEPENDENT TRYPTOPHAN HALOGENASE"/>
    <property type="match status" value="1"/>
</dbReference>
<dbReference type="EMBL" id="JADWOX010000005">
    <property type="protein sequence ID" value="MBI1683984.1"/>
    <property type="molecule type" value="Genomic_DNA"/>
</dbReference>
<reference evidence="1 2" key="1">
    <citation type="submission" date="2020-11" db="EMBL/GenBank/DDBJ databases">
        <title>genome sequence of strain KACC 18849.</title>
        <authorList>
            <person name="Gao J."/>
            <person name="Zhang X."/>
        </authorList>
    </citation>
    <scope>NUCLEOTIDE SEQUENCE [LARGE SCALE GENOMIC DNA]</scope>
    <source>
        <strain evidence="1 2">KACC 18849</strain>
    </source>
</reference>
<organism evidence="1 2">
    <name type="scientific">Caulobacter hibisci</name>
    <dbReference type="NCBI Taxonomy" id="2035993"/>
    <lineage>
        <taxon>Bacteria</taxon>
        <taxon>Pseudomonadati</taxon>
        <taxon>Pseudomonadota</taxon>
        <taxon>Alphaproteobacteria</taxon>
        <taxon>Caulobacterales</taxon>
        <taxon>Caulobacteraceae</taxon>
        <taxon>Caulobacter</taxon>
    </lineage>
</organism>
<dbReference type="InterPro" id="IPR006905">
    <property type="entry name" value="Flavin_halogenase"/>
</dbReference>
<dbReference type="Pfam" id="PF04820">
    <property type="entry name" value="Trp_halogenase"/>
    <property type="match status" value="1"/>
</dbReference>
<dbReference type="RefSeq" id="WP_198575895.1">
    <property type="nucleotide sequence ID" value="NZ_JADWOX010000005.1"/>
</dbReference>
<proteinExistence type="predicted"/>
<dbReference type="Gene3D" id="3.50.50.60">
    <property type="entry name" value="FAD/NAD(P)-binding domain"/>
    <property type="match status" value="1"/>
</dbReference>
<dbReference type="InterPro" id="IPR036188">
    <property type="entry name" value="FAD/NAD-bd_sf"/>
</dbReference>
<dbReference type="Proteomes" id="UP000639859">
    <property type="component" value="Unassembled WGS sequence"/>
</dbReference>
<sequence>MSEQPARKFVVVGGGTAGWMAAAALIQATKGQVGSVELVESEEIGTVGVGEATIPPIQFLNSLLGIDEFDFIRKTQATFKLGIQFRDWNKLGSQYIHPFGPYGVTLDGVSFHHYWLRMKAQGRTGSLDDYSMAAVTASLDHFAVPPKELPPGVPQLAYAYHFDAALYARYLRAYAEARGVRRIEGKINAVKLRPQDGFVEALELDGGRRVEGDFFVDCSGFRGLLIEQSLQTGYEDWSRWLPCDRALAVPCDGVTPLTPYTRATAREAGWQWRIPLQHRIGNGYVYCSQFISDDEAAATLLANLDGAPQADPRPLRFVTGRRKKTWNKNVVALGLASGFMEPLESTSIHLVQTGIMRLLSLLPTGAHEPAVADEYNRLTQIEYEQIRDFIVLHYHATERDDAPLWRYCREMEIPDSLRHKIELFRAKAKIARYDEQLFAEPSWLAVFLGQGIEPRDYDRLADVASQANVSAKLDSLRDSIRRLASRLPTQGAFIAATCKADPV</sequence>
<protein>
    <submittedName>
        <fullName evidence="1">Tryptophan 7-halogenase</fullName>
    </submittedName>
</protein>
<accession>A0ABS0SX49</accession>
<keyword evidence="2" id="KW-1185">Reference proteome</keyword>
<dbReference type="PIRSF" id="PIRSF011396">
    <property type="entry name" value="Trp_halogenase"/>
    <property type="match status" value="1"/>
</dbReference>
<dbReference type="InterPro" id="IPR033856">
    <property type="entry name" value="Trp_halogen"/>
</dbReference>
<comment type="caution">
    <text evidence="1">The sequence shown here is derived from an EMBL/GenBank/DDBJ whole genome shotgun (WGS) entry which is preliminary data.</text>
</comment>
<dbReference type="InterPro" id="IPR050816">
    <property type="entry name" value="Flavin-dep_Halogenase_NPB"/>
</dbReference>
<dbReference type="SUPFAM" id="SSF51905">
    <property type="entry name" value="FAD/NAD(P)-binding domain"/>
    <property type="match status" value="1"/>
</dbReference>
<evidence type="ECO:0000313" key="1">
    <source>
        <dbReference type="EMBL" id="MBI1683984.1"/>
    </source>
</evidence>
<gene>
    <name evidence="1" type="ORF">I4Q42_09915</name>
</gene>
<dbReference type="PANTHER" id="PTHR43747">
    <property type="entry name" value="FAD-BINDING PROTEIN"/>
    <property type="match status" value="1"/>
</dbReference>
<evidence type="ECO:0000313" key="2">
    <source>
        <dbReference type="Proteomes" id="UP000639859"/>
    </source>
</evidence>
<name>A0ABS0SX49_9CAUL</name>